<evidence type="ECO:0000259" key="2">
    <source>
        <dbReference type="Pfam" id="PF13358"/>
    </source>
</evidence>
<feature type="domain" description="Transposase Tc1-like" evidence="1">
    <location>
        <begin position="27"/>
        <end position="73"/>
    </location>
</feature>
<dbReference type="PANTHER" id="PTHR47326">
    <property type="entry name" value="TRANSPOSABLE ELEMENT TC3 TRANSPOSASE-LIKE PROTEIN"/>
    <property type="match status" value="1"/>
</dbReference>
<gene>
    <name evidence="4" type="ORF">JXQ802_LOCUS50870</name>
    <name evidence="3" type="ORF">PYM288_LOCUS34684</name>
</gene>
<evidence type="ECO:0000313" key="6">
    <source>
        <dbReference type="Proteomes" id="UP000663870"/>
    </source>
</evidence>
<dbReference type="Gene3D" id="3.30.420.10">
    <property type="entry name" value="Ribonuclease H-like superfamily/Ribonuclease H"/>
    <property type="match status" value="1"/>
</dbReference>
<evidence type="ECO:0000313" key="4">
    <source>
        <dbReference type="EMBL" id="CAF1623358.1"/>
    </source>
</evidence>
<dbReference type="InterPro" id="IPR002492">
    <property type="entry name" value="Transposase_Tc1-like"/>
</dbReference>
<dbReference type="InterPro" id="IPR038717">
    <property type="entry name" value="Tc1-like_DDE_dom"/>
</dbReference>
<dbReference type="Pfam" id="PF13358">
    <property type="entry name" value="DDE_3"/>
    <property type="match status" value="1"/>
</dbReference>
<dbReference type="GO" id="GO:0015074">
    <property type="term" value="P:DNA integration"/>
    <property type="evidence" value="ECO:0007669"/>
    <property type="project" value="InterPro"/>
</dbReference>
<dbReference type="Pfam" id="PF01498">
    <property type="entry name" value="HTH_Tnp_Tc3_2"/>
    <property type="match status" value="1"/>
</dbReference>
<dbReference type="Proteomes" id="UP000663870">
    <property type="component" value="Unassembled WGS sequence"/>
</dbReference>
<comment type="caution">
    <text evidence="3">The sequence shown here is derived from an EMBL/GenBank/DDBJ whole genome shotgun (WGS) entry which is preliminary data.</text>
</comment>
<dbReference type="PANTHER" id="PTHR47326:SF1">
    <property type="entry name" value="HTH PSQ-TYPE DOMAIN-CONTAINING PROTEIN"/>
    <property type="match status" value="1"/>
</dbReference>
<keyword evidence="6" id="KW-1185">Reference proteome</keyword>
<reference evidence="3" key="1">
    <citation type="submission" date="2021-02" db="EMBL/GenBank/DDBJ databases">
        <authorList>
            <person name="Nowell W R."/>
        </authorList>
    </citation>
    <scope>NUCLEOTIDE SEQUENCE</scope>
</reference>
<dbReference type="EMBL" id="CAJNOH010005440">
    <property type="protein sequence ID" value="CAF1398216.1"/>
    <property type="molecule type" value="Genomic_DNA"/>
</dbReference>
<accession>A0A815KVB6</accession>
<proteinExistence type="predicted"/>
<organism evidence="3 5">
    <name type="scientific">Rotaria sordida</name>
    <dbReference type="NCBI Taxonomy" id="392033"/>
    <lineage>
        <taxon>Eukaryota</taxon>
        <taxon>Metazoa</taxon>
        <taxon>Spiralia</taxon>
        <taxon>Gnathifera</taxon>
        <taxon>Rotifera</taxon>
        <taxon>Eurotatoria</taxon>
        <taxon>Bdelloidea</taxon>
        <taxon>Philodinida</taxon>
        <taxon>Philodinidae</taxon>
        <taxon>Rotaria</taxon>
    </lineage>
</organism>
<sequence length="274" mass="31961">MATIADLLFMPKSSVHFIIQQFEKMKTIKNIVSSRLVRRRLQEQGYHSTVAKKKPLVTNVHRLKRLGYSYSYLAKSIKFWDRVLWCDEAKFDFYDSNRRQLVWTRRGDDLPSNCIIPTVQQGGGNIVVWGCMGKKGVGKLVFLEDNMTGLIYKNILEKNLYASARKLGLSKHFVLMDDNNPKHRSKIVVDWVRSMGIEKLWRPSRSPDLNPLEHIWLFVKRELQKAPAQNLIELKEKIIEIWNSIEEKTTAPLVNSVQNRLNECIKQKGFPTKY</sequence>
<protein>
    <recommendedName>
        <fullName evidence="7">Transposase</fullName>
    </recommendedName>
</protein>
<dbReference type="GO" id="GO:0006313">
    <property type="term" value="P:DNA transposition"/>
    <property type="evidence" value="ECO:0007669"/>
    <property type="project" value="InterPro"/>
</dbReference>
<evidence type="ECO:0000313" key="5">
    <source>
        <dbReference type="Proteomes" id="UP000663854"/>
    </source>
</evidence>
<evidence type="ECO:0000313" key="3">
    <source>
        <dbReference type="EMBL" id="CAF1398216.1"/>
    </source>
</evidence>
<evidence type="ECO:0000259" key="1">
    <source>
        <dbReference type="Pfam" id="PF01498"/>
    </source>
</evidence>
<feature type="domain" description="Tc1-like transposase DDE" evidence="2">
    <location>
        <begin position="82"/>
        <end position="235"/>
    </location>
</feature>
<dbReference type="EMBL" id="CAJNOL010006930">
    <property type="protein sequence ID" value="CAF1623358.1"/>
    <property type="molecule type" value="Genomic_DNA"/>
</dbReference>
<name>A0A815KVB6_9BILA</name>
<dbReference type="InterPro" id="IPR036397">
    <property type="entry name" value="RNaseH_sf"/>
</dbReference>
<dbReference type="Proteomes" id="UP000663854">
    <property type="component" value="Unassembled WGS sequence"/>
</dbReference>
<dbReference type="AlphaFoldDB" id="A0A815KVB6"/>
<dbReference type="GO" id="GO:0003677">
    <property type="term" value="F:DNA binding"/>
    <property type="evidence" value="ECO:0007669"/>
    <property type="project" value="InterPro"/>
</dbReference>
<evidence type="ECO:0008006" key="7">
    <source>
        <dbReference type="Google" id="ProtNLM"/>
    </source>
</evidence>